<evidence type="ECO:0000256" key="10">
    <source>
        <dbReference type="PROSITE-ProRule" id="PRU01360"/>
    </source>
</evidence>
<evidence type="ECO:0000256" key="11">
    <source>
        <dbReference type="RuleBase" id="RU003357"/>
    </source>
</evidence>
<dbReference type="SUPFAM" id="SSF56935">
    <property type="entry name" value="Porins"/>
    <property type="match status" value="1"/>
</dbReference>
<protein>
    <submittedName>
        <fullName evidence="14">TonB-dependent receptor</fullName>
    </submittedName>
</protein>
<dbReference type="InterPro" id="IPR012910">
    <property type="entry name" value="Plug_dom"/>
</dbReference>
<dbReference type="Gene3D" id="3.55.50.30">
    <property type="match status" value="1"/>
</dbReference>
<keyword evidence="15" id="KW-1185">Reference proteome</keyword>
<keyword evidence="3 10" id="KW-1134">Transmembrane beta strand</keyword>
<comment type="similarity">
    <text evidence="10 11">Belongs to the TonB-dependent receptor family.</text>
</comment>
<evidence type="ECO:0000256" key="7">
    <source>
        <dbReference type="ARBA" id="ARBA00023136"/>
    </source>
</evidence>
<dbReference type="GO" id="GO:0009279">
    <property type="term" value="C:cell outer membrane"/>
    <property type="evidence" value="ECO:0007669"/>
    <property type="project" value="UniProtKB-SubCell"/>
</dbReference>
<dbReference type="KEGG" id="ggr:HKW67_22230"/>
<dbReference type="GO" id="GO:0015344">
    <property type="term" value="F:siderophore uptake transmembrane transporter activity"/>
    <property type="evidence" value="ECO:0007669"/>
    <property type="project" value="TreeGrafter"/>
</dbReference>
<evidence type="ECO:0000313" key="15">
    <source>
        <dbReference type="Proteomes" id="UP000500938"/>
    </source>
</evidence>
<feature type="domain" description="TonB-dependent receptor plug" evidence="13">
    <location>
        <begin position="173"/>
        <end position="281"/>
    </location>
</feature>
<keyword evidence="8 14" id="KW-0675">Receptor</keyword>
<dbReference type="PROSITE" id="PS52016">
    <property type="entry name" value="TONB_DEPENDENT_REC_3"/>
    <property type="match status" value="1"/>
</dbReference>
<keyword evidence="9 10" id="KW-0998">Cell outer membrane</keyword>
<dbReference type="AlphaFoldDB" id="A0A6M4J0M9"/>
<proteinExistence type="inferred from homology"/>
<name>A0A6M4J0M9_9BACT</name>
<dbReference type="RefSeq" id="WP_171227487.1">
    <property type="nucleotide sequence ID" value="NZ_CP053085.1"/>
</dbReference>
<accession>A0A6M4J0M9</accession>
<evidence type="ECO:0000256" key="5">
    <source>
        <dbReference type="ARBA" id="ARBA00022729"/>
    </source>
</evidence>
<evidence type="ECO:0000259" key="12">
    <source>
        <dbReference type="Pfam" id="PF00593"/>
    </source>
</evidence>
<comment type="subcellular location">
    <subcellularLocation>
        <location evidence="1 10">Cell outer membrane</location>
        <topology evidence="1 10">Multi-pass membrane protein</topology>
    </subcellularLocation>
</comment>
<evidence type="ECO:0000256" key="6">
    <source>
        <dbReference type="ARBA" id="ARBA00023077"/>
    </source>
</evidence>
<dbReference type="PANTHER" id="PTHR30069:SF29">
    <property type="entry name" value="HEMOGLOBIN AND HEMOGLOBIN-HAPTOGLOBIN-BINDING PROTEIN 1-RELATED"/>
    <property type="match status" value="1"/>
</dbReference>
<evidence type="ECO:0000259" key="13">
    <source>
        <dbReference type="Pfam" id="PF07715"/>
    </source>
</evidence>
<dbReference type="InterPro" id="IPR036942">
    <property type="entry name" value="Beta-barrel_TonB_sf"/>
</dbReference>
<dbReference type="PANTHER" id="PTHR30069">
    <property type="entry name" value="TONB-DEPENDENT OUTER MEMBRANE RECEPTOR"/>
    <property type="match status" value="1"/>
</dbReference>
<dbReference type="Gene3D" id="2.40.170.20">
    <property type="entry name" value="TonB-dependent receptor, beta-barrel domain"/>
    <property type="match status" value="1"/>
</dbReference>
<evidence type="ECO:0000256" key="9">
    <source>
        <dbReference type="ARBA" id="ARBA00023237"/>
    </source>
</evidence>
<evidence type="ECO:0000313" key="14">
    <source>
        <dbReference type="EMBL" id="QJR38051.1"/>
    </source>
</evidence>
<dbReference type="EMBL" id="CP053085">
    <property type="protein sequence ID" value="QJR38051.1"/>
    <property type="molecule type" value="Genomic_DNA"/>
</dbReference>
<reference evidence="14 15" key="1">
    <citation type="submission" date="2020-05" db="EMBL/GenBank/DDBJ databases">
        <title>Complete genome sequence of Gemmatimonas greenlandica TET16.</title>
        <authorList>
            <person name="Zeng Y."/>
        </authorList>
    </citation>
    <scope>NUCLEOTIDE SEQUENCE [LARGE SCALE GENOMIC DNA]</scope>
    <source>
        <strain evidence="14 15">TET16</strain>
    </source>
</reference>
<dbReference type="Proteomes" id="UP000500938">
    <property type="component" value="Chromosome"/>
</dbReference>
<dbReference type="Pfam" id="PF00593">
    <property type="entry name" value="TonB_dep_Rec_b-barrel"/>
    <property type="match status" value="1"/>
</dbReference>
<keyword evidence="6 11" id="KW-0798">TonB box</keyword>
<dbReference type="GO" id="GO:0044718">
    <property type="term" value="P:siderophore transmembrane transport"/>
    <property type="evidence" value="ECO:0007669"/>
    <property type="project" value="TreeGrafter"/>
</dbReference>
<evidence type="ECO:0000256" key="4">
    <source>
        <dbReference type="ARBA" id="ARBA00022692"/>
    </source>
</evidence>
<organism evidence="14 15">
    <name type="scientific">Gemmatimonas groenlandica</name>
    <dbReference type="NCBI Taxonomy" id="2732249"/>
    <lineage>
        <taxon>Bacteria</taxon>
        <taxon>Pseudomonadati</taxon>
        <taxon>Gemmatimonadota</taxon>
        <taxon>Gemmatimonadia</taxon>
        <taxon>Gemmatimonadales</taxon>
        <taxon>Gemmatimonadaceae</taxon>
        <taxon>Gemmatimonas</taxon>
    </lineage>
</organism>
<keyword evidence="4 10" id="KW-0812">Transmembrane</keyword>
<keyword evidence="7 10" id="KW-0472">Membrane</keyword>
<dbReference type="Pfam" id="PF07715">
    <property type="entry name" value="Plug"/>
    <property type="match status" value="1"/>
</dbReference>
<dbReference type="InterPro" id="IPR037066">
    <property type="entry name" value="Plug_dom_sf"/>
</dbReference>
<evidence type="ECO:0000256" key="1">
    <source>
        <dbReference type="ARBA" id="ARBA00004571"/>
    </source>
</evidence>
<evidence type="ECO:0000256" key="8">
    <source>
        <dbReference type="ARBA" id="ARBA00023170"/>
    </source>
</evidence>
<dbReference type="InterPro" id="IPR039426">
    <property type="entry name" value="TonB-dep_rcpt-like"/>
</dbReference>
<gene>
    <name evidence="14" type="ORF">HKW67_22230</name>
</gene>
<evidence type="ECO:0000256" key="2">
    <source>
        <dbReference type="ARBA" id="ARBA00022448"/>
    </source>
</evidence>
<sequence length="896" mass="92850">MGAIAVLIAPLAVVHAERAPAMAAPAADPVCAVRLGAQERSSLWAPPLDRIVNLHVPEVSIREALDRLAVVAKIELSYSAELLPAGKRVCLTLDRVPVGAVLESLLSGTTLRSIVLGSTQVVLAPSRAGLVADGAGPGGAALSASVMTGTPMARRASVLDRVVVTGSPDGAPQRGSPFALDVIDGATLARHGVGTLGEALDLAVPGVWSWTASAGTLSARYGSIRGASSFGVSAPKIYLDGIEVANPLLVTQLDPARVERVEVIRGPQGAALYGADAISGVVNILTRHDGTPTGTPVVQLSTTAGLSATAYAPRDAFVQDHALSFRSGSSSRSLGLGLNIGTVGAYVPGASEQRLLADADVRVVRANAVFTGTARFSAQRANASTSLIFGGATSPALTAGSSAETAPLWPSRLRAAAGGLGTSPPDSSGYRPPLDTTSRVPFTGDSATGQSLSQYTVGGTMAVMPNLHWTHTVIAGVDGYRLRGLSSASLPTPVSSSSGLGEGQGSADRGTLRLRSVGRFDVAEGTLLAVTFAAEQALTRDVSSELVNAPGYRPNGGALTPAIASSATTLRLAQSWINNTGVSAQAMLSWQDRWYFSAGGRAERTSGATSEVQRALLPMLGAAYVRDYGPAVLKLRSAFGTGIRPARTLARGTSWMGRGAASATDGLQPERQTGIEAGADLVFSHGVSLHVTRFDQEASGLIQPVGSMSTSVGANGRIVRTLAYTLQNVGAITNRGWELQATARRSSLQLAGTLSLVDSRVARTATGYRGELRVGDRMLDVPASTVSLSATWAARRWSLSSTATRAADWIGYDRTAIGEAVANTAHEYDFGGPLLRRYWLNYGGVTRWRANASYRIRGDLSVLLGGENLLNVQRGAPDNATVTAGRTLSFGLRSMF</sequence>
<feature type="domain" description="TonB-dependent receptor-like beta-barrel" evidence="12">
    <location>
        <begin position="424"/>
        <end position="869"/>
    </location>
</feature>
<dbReference type="Gene3D" id="2.170.130.10">
    <property type="entry name" value="TonB-dependent receptor, plug domain"/>
    <property type="match status" value="1"/>
</dbReference>
<keyword evidence="5" id="KW-0732">Signal</keyword>
<evidence type="ECO:0000256" key="3">
    <source>
        <dbReference type="ARBA" id="ARBA00022452"/>
    </source>
</evidence>
<dbReference type="InterPro" id="IPR000531">
    <property type="entry name" value="Beta-barrel_TonB"/>
</dbReference>
<keyword evidence="2 10" id="KW-0813">Transport</keyword>